<protein>
    <recommendedName>
        <fullName evidence="7">Cell division protein FtsQ</fullName>
    </recommendedName>
</protein>
<evidence type="ECO:0000256" key="5">
    <source>
        <dbReference type="ARBA" id="ARBA00022989"/>
    </source>
</evidence>
<keyword evidence="7" id="KW-0472">Membrane</keyword>
<evidence type="ECO:0000259" key="9">
    <source>
        <dbReference type="Pfam" id="PF03799"/>
    </source>
</evidence>
<organism evidence="10 11">
    <name type="scientific">Albimonas pacifica</name>
    <dbReference type="NCBI Taxonomy" id="1114924"/>
    <lineage>
        <taxon>Bacteria</taxon>
        <taxon>Pseudomonadati</taxon>
        <taxon>Pseudomonadota</taxon>
        <taxon>Alphaproteobacteria</taxon>
        <taxon>Rhodobacterales</taxon>
        <taxon>Paracoccaceae</taxon>
        <taxon>Albimonas</taxon>
    </lineage>
</organism>
<comment type="function">
    <text evidence="7">Essential cell division protein.</text>
</comment>
<keyword evidence="2 7" id="KW-0997">Cell inner membrane</keyword>
<dbReference type="STRING" id="1114924.SAMN05216258_102203"/>
<evidence type="ECO:0000256" key="7">
    <source>
        <dbReference type="HAMAP-Rule" id="MF_00911"/>
    </source>
</evidence>
<proteinExistence type="inferred from homology"/>
<evidence type="ECO:0000313" key="10">
    <source>
        <dbReference type="EMBL" id="SFH77826.1"/>
    </source>
</evidence>
<dbReference type="GO" id="GO:0090529">
    <property type="term" value="P:cell septum assembly"/>
    <property type="evidence" value="ECO:0007669"/>
    <property type="project" value="InterPro"/>
</dbReference>
<dbReference type="Proteomes" id="UP000199377">
    <property type="component" value="Unassembled WGS sequence"/>
</dbReference>
<keyword evidence="3 7" id="KW-0132">Cell division</keyword>
<dbReference type="GO" id="GO:0043093">
    <property type="term" value="P:FtsZ-dependent cytokinesis"/>
    <property type="evidence" value="ECO:0007669"/>
    <property type="project" value="UniProtKB-UniRule"/>
</dbReference>
<evidence type="ECO:0000256" key="6">
    <source>
        <dbReference type="ARBA" id="ARBA00023306"/>
    </source>
</evidence>
<gene>
    <name evidence="7" type="primary">ftsQ</name>
    <name evidence="10" type="ORF">SAMN05216258_102203</name>
</gene>
<keyword evidence="11" id="KW-1185">Reference proteome</keyword>
<evidence type="ECO:0000256" key="3">
    <source>
        <dbReference type="ARBA" id="ARBA00022618"/>
    </source>
</evidence>
<dbReference type="RefSeq" id="WP_092858079.1">
    <property type="nucleotide sequence ID" value="NZ_FOQH01000002.1"/>
</dbReference>
<evidence type="ECO:0000256" key="1">
    <source>
        <dbReference type="ARBA" id="ARBA00022475"/>
    </source>
</evidence>
<dbReference type="EMBL" id="FOQH01000002">
    <property type="protein sequence ID" value="SFH77826.1"/>
    <property type="molecule type" value="Genomic_DNA"/>
</dbReference>
<keyword evidence="5 7" id="KW-1133">Transmembrane helix</keyword>
<keyword evidence="6 7" id="KW-0131">Cell cycle</keyword>
<dbReference type="PANTHER" id="PTHR35851">
    <property type="entry name" value="CELL DIVISION PROTEIN FTSQ"/>
    <property type="match status" value="1"/>
</dbReference>
<dbReference type="Pfam" id="PF03799">
    <property type="entry name" value="FtsQ_DivIB_C"/>
    <property type="match status" value="1"/>
</dbReference>
<dbReference type="HAMAP" id="MF_00911">
    <property type="entry name" value="FtsQ_subfam"/>
    <property type="match status" value="1"/>
</dbReference>
<evidence type="ECO:0000313" key="11">
    <source>
        <dbReference type="Proteomes" id="UP000199377"/>
    </source>
</evidence>
<name>A0A1I3CU01_9RHOB</name>
<feature type="region of interest" description="Disordered" evidence="8">
    <location>
        <begin position="15"/>
        <end position="34"/>
    </location>
</feature>
<feature type="domain" description="Cell division protein FtsQ/DivIB C-terminal" evidence="9">
    <location>
        <begin position="169"/>
        <end position="283"/>
    </location>
</feature>
<dbReference type="GO" id="GO:0032153">
    <property type="term" value="C:cell division site"/>
    <property type="evidence" value="ECO:0007669"/>
    <property type="project" value="UniProtKB-UniRule"/>
</dbReference>
<dbReference type="Gene3D" id="3.40.50.11690">
    <property type="entry name" value="Cell division protein FtsQ/DivIB"/>
    <property type="match status" value="1"/>
</dbReference>
<dbReference type="InterPro" id="IPR045335">
    <property type="entry name" value="FtsQ_C_sf"/>
</dbReference>
<keyword evidence="1 7" id="KW-1003">Cell membrane</keyword>
<evidence type="ECO:0000256" key="2">
    <source>
        <dbReference type="ARBA" id="ARBA00022519"/>
    </source>
</evidence>
<dbReference type="InterPro" id="IPR026579">
    <property type="entry name" value="FtsQ"/>
</dbReference>
<dbReference type="GO" id="GO:0005886">
    <property type="term" value="C:plasma membrane"/>
    <property type="evidence" value="ECO:0007669"/>
    <property type="project" value="UniProtKB-SubCell"/>
</dbReference>
<dbReference type="PANTHER" id="PTHR35851:SF1">
    <property type="entry name" value="CELL DIVISION PROTEIN FTSQ"/>
    <property type="match status" value="1"/>
</dbReference>
<accession>A0A1I3CU01</accession>
<sequence length="312" mass="34609">MSALGRALSRRLRRLKPEPPGPFETPRRRRDPSPSRWRYRLDRLGRRGYVRFALRRLTAPAGFALAAFWAWQSPTVHEIALDLAARARAAVVERPEFAVSRLDIHGGSPDLQARVESRLDLALPVSSLDLDLAALKGEVETIPGVARAEPKVMPDGALRIELAQRAPAALWRWEGQLHLLDADGVVIGPVAARAARPNLPLIVGEGADRAVAQGLALWDLAQPINDRLRGLVRVGERRWSLALSSGMVVHLPEKAPEAALRRLLHLERDEQLLDREVSVIDLRDPERPTLRLTPRAVDVLEGARELLEGQKA</sequence>
<reference evidence="10 11" key="1">
    <citation type="submission" date="2016-10" db="EMBL/GenBank/DDBJ databases">
        <authorList>
            <person name="de Groot N.N."/>
        </authorList>
    </citation>
    <scope>NUCLEOTIDE SEQUENCE [LARGE SCALE GENOMIC DNA]</scope>
    <source>
        <strain evidence="10 11">CGMCC 1.11030</strain>
    </source>
</reference>
<keyword evidence="4 7" id="KW-0812">Transmembrane</keyword>
<evidence type="ECO:0000256" key="4">
    <source>
        <dbReference type="ARBA" id="ARBA00022692"/>
    </source>
</evidence>
<comment type="similarity">
    <text evidence="7">Belongs to the FtsQ/DivIB family. FtsQ subfamily.</text>
</comment>
<comment type="subcellular location">
    <subcellularLocation>
        <location evidence="7">Cell inner membrane</location>
        <topology evidence="7">Single-pass type II membrane protein</topology>
    </subcellularLocation>
    <text evidence="7">Localizes to the division septum.</text>
</comment>
<dbReference type="InterPro" id="IPR005548">
    <property type="entry name" value="Cell_div_FtsQ/DivIB_C"/>
</dbReference>
<evidence type="ECO:0000256" key="8">
    <source>
        <dbReference type="SAM" id="MobiDB-lite"/>
    </source>
</evidence>
<dbReference type="OrthoDB" id="9783091at2"/>
<dbReference type="AlphaFoldDB" id="A0A1I3CU01"/>